<comment type="caution">
    <text evidence="1">The sequence shown here is derived from an EMBL/GenBank/DDBJ whole genome shotgun (WGS) entry which is preliminary data.</text>
</comment>
<dbReference type="AlphaFoldDB" id="A0A9P7R6J4"/>
<name>A0A9P7R6J4_9PEZI</name>
<evidence type="ECO:0000313" key="2">
    <source>
        <dbReference type="Proteomes" id="UP000699042"/>
    </source>
</evidence>
<dbReference type="Proteomes" id="UP000699042">
    <property type="component" value="Unassembled WGS sequence"/>
</dbReference>
<accession>A0A9P7R6J4</accession>
<gene>
    <name evidence="1" type="ORF">JMJ77_013222</name>
</gene>
<dbReference type="EMBL" id="JAESDN010000005">
    <property type="protein sequence ID" value="KAG7050475.1"/>
    <property type="molecule type" value="Genomic_DNA"/>
</dbReference>
<proteinExistence type="predicted"/>
<organism evidence="1 2">
    <name type="scientific">Colletotrichum scovillei</name>
    <dbReference type="NCBI Taxonomy" id="1209932"/>
    <lineage>
        <taxon>Eukaryota</taxon>
        <taxon>Fungi</taxon>
        <taxon>Dikarya</taxon>
        <taxon>Ascomycota</taxon>
        <taxon>Pezizomycotina</taxon>
        <taxon>Sordariomycetes</taxon>
        <taxon>Hypocreomycetidae</taxon>
        <taxon>Glomerellales</taxon>
        <taxon>Glomerellaceae</taxon>
        <taxon>Colletotrichum</taxon>
        <taxon>Colletotrichum acutatum species complex</taxon>
    </lineage>
</organism>
<evidence type="ECO:0000313" key="1">
    <source>
        <dbReference type="EMBL" id="KAG7050475.1"/>
    </source>
</evidence>
<sequence>MWCRTVRGGASRRRRASACSVSNDALHGRIHTTRSRVTVKSCQRLLSCLPCTDTRDWGPGGGSGILLLDFSFGFFLVRRGYCLPNFESNPGPTTTTDW</sequence>
<keyword evidence="2" id="KW-1185">Reference proteome</keyword>
<reference evidence="1" key="1">
    <citation type="submission" date="2021-05" db="EMBL/GenBank/DDBJ databases">
        <title>Comparative genomics of three Colletotrichum scovillei strains and genetic complementation revealed genes involved fungal growth and virulence on chili pepper.</title>
        <authorList>
            <person name="Hsieh D.-K."/>
            <person name="Chuang S.-C."/>
            <person name="Chen C.-Y."/>
            <person name="Chao Y.-T."/>
            <person name="Lu M.-Y.J."/>
            <person name="Lee M.-H."/>
            <person name="Shih M.-C."/>
        </authorList>
    </citation>
    <scope>NUCLEOTIDE SEQUENCE</scope>
    <source>
        <strain evidence="1">Coll-153</strain>
    </source>
</reference>
<protein>
    <submittedName>
        <fullName evidence="1">Uncharacterized protein</fullName>
    </submittedName>
</protein>